<dbReference type="EMBL" id="JABFOF010000006">
    <property type="protein sequence ID" value="KAG2394634.1"/>
    <property type="molecule type" value="Genomic_DNA"/>
</dbReference>
<gene>
    <name evidence="1" type="ORF">HKW66_Vig0179880</name>
</gene>
<evidence type="ECO:0000313" key="1">
    <source>
        <dbReference type="EMBL" id="KAG2394634.1"/>
    </source>
</evidence>
<sequence length="311" mass="34989">MGYSTYPMVLVQVPMYNEREVNAVEVFMRDVKTSDEACYLALKSEGENMKAVWSPDAKLIVILSQHYYYNVVRLNNQHTTVEPGDTFNFDIKVIYHTVHTIPHGLRNRFSPLSISCREFVQEGQNFLGSLLSGLSFSIESIAEISESVVSTVQELFEDSSIASESQHRIIPLSLTIIIVDPAGIDGVMEESRTFPGMNQSNETILKTFLKKRTDTEGSEECCICLEGLDINCESCTMPCHHAFHQQSTKLALALHQQLDSPQSTQHEVTQHQAATLQTSLGYFTNQLEVGPFTNELQAPSRMRRMSLTNQN</sequence>
<dbReference type="AlphaFoldDB" id="A0A8T0K4Q3"/>
<dbReference type="SUPFAM" id="SSF57850">
    <property type="entry name" value="RING/U-box"/>
    <property type="match status" value="1"/>
</dbReference>
<dbReference type="Proteomes" id="UP000743370">
    <property type="component" value="Unassembled WGS sequence"/>
</dbReference>
<name>A0A8T0K4Q3_PHAAN</name>
<comment type="caution">
    <text evidence="1">The sequence shown here is derived from an EMBL/GenBank/DDBJ whole genome shotgun (WGS) entry which is preliminary data.</text>
</comment>
<reference evidence="1 2" key="1">
    <citation type="submission" date="2020-05" db="EMBL/GenBank/DDBJ databases">
        <title>Vigna angularis (adzuki bean) Var. LongXiaoDou No. 4 denovo assembly.</title>
        <authorList>
            <person name="Xiang H."/>
        </authorList>
    </citation>
    <scope>NUCLEOTIDE SEQUENCE [LARGE SCALE GENOMIC DNA]</scope>
    <source>
        <tissue evidence="1">Leaf</tissue>
    </source>
</reference>
<dbReference type="InterPro" id="IPR013083">
    <property type="entry name" value="Znf_RING/FYVE/PHD"/>
</dbReference>
<organism evidence="1 2">
    <name type="scientific">Phaseolus angularis</name>
    <name type="common">Azuki bean</name>
    <name type="synonym">Vigna angularis</name>
    <dbReference type="NCBI Taxonomy" id="3914"/>
    <lineage>
        <taxon>Eukaryota</taxon>
        <taxon>Viridiplantae</taxon>
        <taxon>Streptophyta</taxon>
        <taxon>Embryophyta</taxon>
        <taxon>Tracheophyta</taxon>
        <taxon>Spermatophyta</taxon>
        <taxon>Magnoliopsida</taxon>
        <taxon>eudicotyledons</taxon>
        <taxon>Gunneridae</taxon>
        <taxon>Pentapetalae</taxon>
        <taxon>rosids</taxon>
        <taxon>fabids</taxon>
        <taxon>Fabales</taxon>
        <taxon>Fabaceae</taxon>
        <taxon>Papilionoideae</taxon>
        <taxon>50 kb inversion clade</taxon>
        <taxon>NPAAA clade</taxon>
        <taxon>indigoferoid/millettioid clade</taxon>
        <taxon>Phaseoleae</taxon>
        <taxon>Vigna</taxon>
    </lineage>
</organism>
<accession>A0A8T0K4Q3</accession>
<protein>
    <submittedName>
        <fullName evidence="1">Uncharacterized protein</fullName>
    </submittedName>
</protein>
<evidence type="ECO:0000313" key="2">
    <source>
        <dbReference type="Proteomes" id="UP000743370"/>
    </source>
</evidence>
<dbReference type="Gene3D" id="3.30.40.10">
    <property type="entry name" value="Zinc/RING finger domain, C3HC4 (zinc finger)"/>
    <property type="match status" value="1"/>
</dbReference>
<proteinExistence type="predicted"/>